<keyword evidence="4" id="KW-1003">Cell membrane</keyword>
<protein>
    <submittedName>
        <fullName evidence="11">ABC transporter ATP-binding protein</fullName>
    </submittedName>
</protein>
<dbReference type="GO" id="GO:0005886">
    <property type="term" value="C:plasma membrane"/>
    <property type="evidence" value="ECO:0007669"/>
    <property type="project" value="UniProtKB-SubCell"/>
</dbReference>
<dbReference type="PROSITE" id="PS50893">
    <property type="entry name" value="ABC_TRANSPORTER_2"/>
    <property type="match status" value="1"/>
</dbReference>
<evidence type="ECO:0000256" key="2">
    <source>
        <dbReference type="ARBA" id="ARBA00005417"/>
    </source>
</evidence>
<feature type="domain" description="ABC transporter" evidence="10">
    <location>
        <begin position="4"/>
        <end position="247"/>
    </location>
</feature>
<dbReference type="SUPFAM" id="SSF52540">
    <property type="entry name" value="P-loop containing nucleoside triphosphate hydrolases"/>
    <property type="match status" value="1"/>
</dbReference>
<sequence>MSILSVRQLHIMGKQNHIVKNLSLDVQEGEWFALVGQSGSGKSMTAMAICQLLAPNLQAKGEIGYGEKNLLTLSSSEIRKVRGKRLAYIFQDYQGSFTPFLTIGQHFDEYQRTHLNLSKKARRQQAVNALISVGLSDDVYCRYPFQLSGGQLQRVSISMALLLEPDILIADEPTTALDSVSSFKVLQLLSKLQKETGCAILFITHDLRHVRKYADRIAVMKDGAIIETGDKNQVLNHPQHAYTNELIQSSPSFREFHLSLKECQDEFIRRAKCP</sequence>
<evidence type="ECO:0000256" key="9">
    <source>
        <dbReference type="ARBA" id="ARBA00023136"/>
    </source>
</evidence>
<reference evidence="11" key="1">
    <citation type="submission" date="2021-04" db="EMBL/GenBank/DDBJ databases">
        <title>Whole genome sequencing of Enterococci isolates from hospitalized patients.</title>
        <authorList>
            <person name="Ogoti B.M."/>
            <person name="Onyambu F.G."/>
        </authorList>
    </citation>
    <scope>NUCLEOTIDE SEQUENCE</scope>
    <source>
        <strain evidence="11">242</strain>
    </source>
</reference>
<evidence type="ECO:0000313" key="12">
    <source>
        <dbReference type="Proteomes" id="UP000680045"/>
    </source>
</evidence>
<keyword evidence="7 11" id="KW-0067">ATP-binding</keyword>
<dbReference type="GO" id="GO:0016887">
    <property type="term" value="F:ATP hydrolysis activity"/>
    <property type="evidence" value="ECO:0007669"/>
    <property type="project" value="InterPro"/>
</dbReference>
<comment type="subcellular location">
    <subcellularLocation>
        <location evidence="1">Cell membrane</location>
        <topology evidence="1">Peripheral membrane protein</topology>
    </subcellularLocation>
</comment>
<dbReference type="SMART" id="SM00382">
    <property type="entry name" value="AAA"/>
    <property type="match status" value="1"/>
</dbReference>
<keyword evidence="3" id="KW-0813">Transport</keyword>
<gene>
    <name evidence="11" type="ORF">KEH51_20415</name>
</gene>
<dbReference type="InterPro" id="IPR050388">
    <property type="entry name" value="ABC_Ni/Peptide_Import"/>
</dbReference>
<dbReference type="InterPro" id="IPR003439">
    <property type="entry name" value="ABC_transporter-like_ATP-bd"/>
</dbReference>
<dbReference type="Proteomes" id="UP000680045">
    <property type="component" value="Unassembled WGS sequence"/>
</dbReference>
<keyword evidence="6" id="KW-0547">Nucleotide-binding</keyword>
<evidence type="ECO:0000256" key="3">
    <source>
        <dbReference type="ARBA" id="ARBA00022448"/>
    </source>
</evidence>
<dbReference type="GO" id="GO:0005524">
    <property type="term" value="F:ATP binding"/>
    <property type="evidence" value="ECO:0007669"/>
    <property type="project" value="UniProtKB-KW"/>
</dbReference>
<accession>A0A941J376</accession>
<evidence type="ECO:0000256" key="8">
    <source>
        <dbReference type="ARBA" id="ARBA00022967"/>
    </source>
</evidence>
<evidence type="ECO:0000256" key="4">
    <source>
        <dbReference type="ARBA" id="ARBA00022475"/>
    </source>
</evidence>
<keyword evidence="5" id="KW-0997">Cell inner membrane</keyword>
<evidence type="ECO:0000256" key="5">
    <source>
        <dbReference type="ARBA" id="ARBA00022519"/>
    </source>
</evidence>
<dbReference type="Pfam" id="PF00005">
    <property type="entry name" value="ABC_tran"/>
    <property type="match status" value="1"/>
</dbReference>
<comment type="similarity">
    <text evidence="2">Belongs to the ABC transporter superfamily.</text>
</comment>
<dbReference type="InterPro" id="IPR003593">
    <property type="entry name" value="AAA+_ATPase"/>
</dbReference>
<dbReference type="CDD" id="cd03257">
    <property type="entry name" value="ABC_NikE_OppD_transporters"/>
    <property type="match status" value="1"/>
</dbReference>
<evidence type="ECO:0000256" key="1">
    <source>
        <dbReference type="ARBA" id="ARBA00004202"/>
    </source>
</evidence>
<dbReference type="InterPro" id="IPR027417">
    <property type="entry name" value="P-loop_NTPase"/>
</dbReference>
<keyword evidence="8" id="KW-1278">Translocase</keyword>
<evidence type="ECO:0000256" key="6">
    <source>
        <dbReference type="ARBA" id="ARBA00022741"/>
    </source>
</evidence>
<evidence type="ECO:0000256" key="7">
    <source>
        <dbReference type="ARBA" id="ARBA00022840"/>
    </source>
</evidence>
<proteinExistence type="inferred from homology"/>
<dbReference type="InterPro" id="IPR017871">
    <property type="entry name" value="ABC_transporter-like_CS"/>
</dbReference>
<dbReference type="PANTHER" id="PTHR43297">
    <property type="entry name" value="OLIGOPEPTIDE TRANSPORT ATP-BINDING PROTEIN APPD"/>
    <property type="match status" value="1"/>
</dbReference>
<dbReference type="Gene3D" id="3.40.50.300">
    <property type="entry name" value="P-loop containing nucleotide triphosphate hydrolases"/>
    <property type="match status" value="1"/>
</dbReference>
<comment type="caution">
    <text evidence="11">The sequence shown here is derived from an EMBL/GenBank/DDBJ whole genome shotgun (WGS) entry which is preliminary data.</text>
</comment>
<evidence type="ECO:0000259" key="10">
    <source>
        <dbReference type="PROSITE" id="PS50893"/>
    </source>
</evidence>
<name>A0A941J376_9BACI</name>
<dbReference type="PROSITE" id="PS00211">
    <property type="entry name" value="ABC_TRANSPORTER_1"/>
    <property type="match status" value="1"/>
</dbReference>
<dbReference type="AlphaFoldDB" id="A0A941J376"/>
<dbReference type="EMBL" id="JAGTPW010000041">
    <property type="protein sequence ID" value="MBR8645573.1"/>
    <property type="molecule type" value="Genomic_DNA"/>
</dbReference>
<keyword evidence="9" id="KW-0472">Membrane</keyword>
<evidence type="ECO:0000313" key="11">
    <source>
        <dbReference type="EMBL" id="MBR8645573.1"/>
    </source>
</evidence>
<dbReference type="PANTHER" id="PTHR43297:SF14">
    <property type="entry name" value="ATPASE AAA-TYPE CORE DOMAIN-CONTAINING PROTEIN"/>
    <property type="match status" value="1"/>
</dbReference>
<organism evidence="11 12">
    <name type="scientific">Peribacillus frigoritolerans</name>
    <dbReference type="NCBI Taxonomy" id="450367"/>
    <lineage>
        <taxon>Bacteria</taxon>
        <taxon>Bacillati</taxon>
        <taxon>Bacillota</taxon>
        <taxon>Bacilli</taxon>
        <taxon>Bacillales</taxon>
        <taxon>Bacillaceae</taxon>
        <taxon>Peribacillus</taxon>
    </lineage>
</organism>